<proteinExistence type="predicted"/>
<dbReference type="Proteomes" id="UP001548590">
    <property type="component" value="Unassembled WGS sequence"/>
</dbReference>
<dbReference type="Pfam" id="PF04392">
    <property type="entry name" value="ABC_sub_bind"/>
    <property type="match status" value="1"/>
</dbReference>
<dbReference type="Gene3D" id="3.40.50.2300">
    <property type="match status" value="2"/>
</dbReference>
<comment type="caution">
    <text evidence="1">The sequence shown here is derived from an EMBL/GenBank/DDBJ whole genome shotgun (WGS) entry which is preliminary data.</text>
</comment>
<dbReference type="PANTHER" id="PTHR35271">
    <property type="entry name" value="ABC TRANSPORTER, SUBSTRATE-BINDING LIPOPROTEIN-RELATED"/>
    <property type="match status" value="1"/>
</dbReference>
<evidence type="ECO:0000313" key="2">
    <source>
        <dbReference type="Proteomes" id="UP001548590"/>
    </source>
</evidence>
<accession>A0ABV2CRD4</accession>
<dbReference type="EMBL" id="JBEWLZ010000005">
    <property type="protein sequence ID" value="MET1490332.1"/>
    <property type="molecule type" value="Genomic_DNA"/>
</dbReference>
<dbReference type="RefSeq" id="WP_345928598.1">
    <property type="nucleotide sequence ID" value="NZ_JBDIVF010000006.1"/>
</dbReference>
<sequence>MARWTAWLVGHKSPSWHKEAIPQLAGASGSMVVRRLALLCLLTLLWPVRALAAGSVALVLGDTSAAYQQFANAFVIALKNSAVQITLVDPEQARRELPPGTQLVVAAGSLAAEALEPATFGAPLVLAMIPRTTYDRVKAQRTVAGGVLIDQPAARYVRLVRTALPEHTRIGLLAGRDSRDSTQGLMAAAREQSIKAQSESVGDEKEIYPAMQRMLGDDLVILATPDTTIFNARTIPSILLGAFRHQVPVIGFSPAYLNAGATVALYSSPEQIAAQTADMVRATLAGNGNPGMQYPQKFTVGVNERVARSLGLRLEDSAVIRERLEKLERQP</sequence>
<reference evidence="1 2" key="1">
    <citation type="submission" date="2024-07" db="EMBL/GenBank/DDBJ databases">
        <title>Uliginosibacterium paludis KCTC:42655.</title>
        <authorList>
            <person name="Kim M.K."/>
        </authorList>
    </citation>
    <scope>NUCLEOTIDE SEQUENCE [LARGE SCALE GENOMIC DNA]</scope>
    <source>
        <strain evidence="1 2">KCTC 42655</strain>
    </source>
</reference>
<name>A0ABV2CRD4_9RHOO</name>
<gene>
    <name evidence="1" type="ORF">ABVT11_10885</name>
</gene>
<protein>
    <submittedName>
        <fullName evidence="1">ABC transporter substrate binding protein</fullName>
    </submittedName>
</protein>
<keyword evidence="2" id="KW-1185">Reference proteome</keyword>
<evidence type="ECO:0000313" key="1">
    <source>
        <dbReference type="EMBL" id="MET1490332.1"/>
    </source>
</evidence>
<dbReference type="PANTHER" id="PTHR35271:SF1">
    <property type="entry name" value="ABC TRANSPORTER, SUBSTRATE-BINDING LIPOPROTEIN"/>
    <property type="match status" value="1"/>
</dbReference>
<organism evidence="1 2">
    <name type="scientific">Uliginosibacterium paludis</name>
    <dbReference type="NCBI Taxonomy" id="1615952"/>
    <lineage>
        <taxon>Bacteria</taxon>
        <taxon>Pseudomonadati</taxon>
        <taxon>Pseudomonadota</taxon>
        <taxon>Betaproteobacteria</taxon>
        <taxon>Rhodocyclales</taxon>
        <taxon>Zoogloeaceae</taxon>
        <taxon>Uliginosibacterium</taxon>
    </lineage>
</organism>
<dbReference type="InterPro" id="IPR007487">
    <property type="entry name" value="ABC_transpt-TYRBP-like"/>
</dbReference>